<gene>
    <name evidence="1" type="ORF">BECKDK2373C_GA0170839_100763</name>
</gene>
<organism evidence="1">
    <name type="scientific">Candidatus Kentrum sp. DK</name>
    <dbReference type="NCBI Taxonomy" id="2126562"/>
    <lineage>
        <taxon>Bacteria</taxon>
        <taxon>Pseudomonadati</taxon>
        <taxon>Pseudomonadota</taxon>
        <taxon>Gammaproteobacteria</taxon>
        <taxon>Candidatus Kentrum</taxon>
    </lineage>
</organism>
<dbReference type="EMBL" id="CAADEY010000007">
    <property type="protein sequence ID" value="VFJ44118.1"/>
    <property type="molecule type" value="Genomic_DNA"/>
</dbReference>
<accession>A0A450RY67</accession>
<dbReference type="SUPFAM" id="SSF46689">
    <property type="entry name" value="Homeodomain-like"/>
    <property type="match status" value="1"/>
</dbReference>
<dbReference type="InterPro" id="IPR007367">
    <property type="entry name" value="DUF433"/>
</dbReference>
<sequence>MAFKNRITITPDIRGGKPCIGGTRITVYDILEYLAGGMTEQEILEDFPSLHREDIRAAFAFAAAREHRLSDPLAA</sequence>
<reference evidence="1" key="1">
    <citation type="submission" date="2019-02" db="EMBL/GenBank/DDBJ databases">
        <authorList>
            <person name="Gruber-Vodicka R. H."/>
            <person name="Seah K. B. B."/>
        </authorList>
    </citation>
    <scope>NUCLEOTIDE SEQUENCE</scope>
    <source>
        <strain evidence="1">BECK_DK161</strain>
    </source>
</reference>
<dbReference type="Gene3D" id="1.10.10.10">
    <property type="entry name" value="Winged helix-like DNA-binding domain superfamily/Winged helix DNA-binding domain"/>
    <property type="match status" value="1"/>
</dbReference>
<dbReference type="AlphaFoldDB" id="A0A450RY67"/>
<evidence type="ECO:0000313" key="1">
    <source>
        <dbReference type="EMBL" id="VFJ44118.1"/>
    </source>
</evidence>
<proteinExistence type="predicted"/>
<dbReference type="PANTHER" id="PTHR34849">
    <property type="entry name" value="SSL5025 PROTEIN"/>
    <property type="match status" value="1"/>
</dbReference>
<protein>
    <submittedName>
        <fullName evidence="1">Uncharacterized conserved protein, DUF433 family</fullName>
    </submittedName>
</protein>
<name>A0A450RY67_9GAMM</name>
<dbReference type="InterPro" id="IPR036388">
    <property type="entry name" value="WH-like_DNA-bd_sf"/>
</dbReference>
<dbReference type="InterPro" id="IPR009057">
    <property type="entry name" value="Homeodomain-like_sf"/>
</dbReference>
<dbReference type="Pfam" id="PF04255">
    <property type="entry name" value="DUF433"/>
    <property type="match status" value="1"/>
</dbReference>
<dbReference type="PANTHER" id="PTHR34849:SF5">
    <property type="entry name" value="SSL2733 PROTEIN"/>
    <property type="match status" value="1"/>
</dbReference>